<dbReference type="InterPro" id="IPR016169">
    <property type="entry name" value="FAD-bd_PCMH_sub2"/>
</dbReference>
<dbReference type="GO" id="GO:0016491">
    <property type="term" value="F:oxidoreductase activity"/>
    <property type="evidence" value="ECO:0007669"/>
    <property type="project" value="UniProtKB-KW"/>
</dbReference>
<evidence type="ECO:0000259" key="7">
    <source>
        <dbReference type="PROSITE" id="PS51387"/>
    </source>
</evidence>
<dbReference type="STRING" id="1392247.A0A3N4KJL9"/>
<evidence type="ECO:0000256" key="2">
    <source>
        <dbReference type="ARBA" id="ARBA00005466"/>
    </source>
</evidence>
<keyword evidence="9" id="KW-1185">Reference proteome</keyword>
<keyword evidence="6" id="KW-0732">Signal</keyword>
<dbReference type="Gene3D" id="3.40.462.20">
    <property type="match status" value="1"/>
</dbReference>
<dbReference type="PROSITE" id="PS51387">
    <property type="entry name" value="FAD_PCMH"/>
    <property type="match status" value="1"/>
</dbReference>
<feature type="chain" id="PRO_5018011217" evidence="6">
    <location>
        <begin position="22"/>
        <end position="486"/>
    </location>
</feature>
<comment type="cofactor">
    <cofactor evidence="1">
        <name>FAD</name>
        <dbReference type="ChEBI" id="CHEBI:57692"/>
    </cofactor>
</comment>
<evidence type="ECO:0000256" key="5">
    <source>
        <dbReference type="ARBA" id="ARBA00023002"/>
    </source>
</evidence>
<dbReference type="PANTHER" id="PTHR42973:SF9">
    <property type="entry name" value="FAD-BINDING PCMH-TYPE DOMAIN-CONTAINING PROTEIN-RELATED"/>
    <property type="match status" value="1"/>
</dbReference>
<dbReference type="Proteomes" id="UP000277580">
    <property type="component" value="Unassembled WGS sequence"/>
</dbReference>
<proteinExistence type="inferred from homology"/>
<name>A0A3N4KJL9_9PEZI</name>
<gene>
    <name evidence="8" type="ORF">P167DRAFT_566320</name>
</gene>
<accession>A0A3N4KJL9</accession>
<sequence length="486" mass="52385">MRFLTSVLTAVSVAFAAVAEASCENAPCSPGPNSIRTDLGPRLSPNATIALRCDNSTLFKELTYRYSTVHPQLTAFVSVGAGEDVGEIIKYALETDHQVLAGNRRHGWSESLNRIKDAIMIDISTLLDIDIDTAGNTVTVGGGVNIGEIMAALQAVGKETPTGGCDCVGLLGATLGGGHGRLQGLHGLMIDNLLSAELTIATGETITVSNTSNPELFWGLRGAGQNFGIITEATYRIYDATNGGMQFMADIIYDTTLLPEVFEALNSFDVPAETTILVAFFVDPVTIEPRLFVNFVSSIPEAAARAQLDSVFGHIPYLSMNDLVLPWASANGMSISQSACESRARKELSGVSTKGWHLPSIQLVYEKFAEFVADPAWAGAVVVFESYSVKGVQAVPAETTAYPWRDETGIIISYKNATLDAAADDWVNEIMAILHADSGFDRPAVYMNYAKGTEGFGAVYGYEKWRQAKLKDLKRKWDPSLTPNMR</sequence>
<dbReference type="InterPro" id="IPR050416">
    <property type="entry name" value="FAD-linked_Oxidoreductase"/>
</dbReference>
<protein>
    <submittedName>
        <fullName evidence="8">FAD-binding domain-containing protein</fullName>
    </submittedName>
</protein>
<keyword evidence="4" id="KW-0274">FAD</keyword>
<dbReference type="InterPro" id="IPR006094">
    <property type="entry name" value="Oxid_FAD_bind_N"/>
</dbReference>
<dbReference type="InterPro" id="IPR036318">
    <property type="entry name" value="FAD-bd_PCMH-like_sf"/>
</dbReference>
<dbReference type="PANTHER" id="PTHR42973">
    <property type="entry name" value="BINDING OXIDOREDUCTASE, PUTATIVE (AFU_ORTHOLOGUE AFUA_1G17690)-RELATED"/>
    <property type="match status" value="1"/>
</dbReference>
<feature type="domain" description="FAD-binding PCMH-type" evidence="7">
    <location>
        <begin position="69"/>
        <end position="240"/>
    </location>
</feature>
<evidence type="ECO:0000256" key="6">
    <source>
        <dbReference type="SAM" id="SignalP"/>
    </source>
</evidence>
<dbReference type="OrthoDB" id="9996127at2759"/>
<evidence type="ECO:0000313" key="8">
    <source>
        <dbReference type="EMBL" id="RPB10764.1"/>
    </source>
</evidence>
<dbReference type="Gene3D" id="3.30.465.10">
    <property type="match status" value="1"/>
</dbReference>
<keyword evidence="3" id="KW-0285">Flavoprotein</keyword>
<reference evidence="8 9" key="1">
    <citation type="journal article" date="2018" name="Nat. Ecol. Evol.">
        <title>Pezizomycetes genomes reveal the molecular basis of ectomycorrhizal truffle lifestyle.</title>
        <authorList>
            <person name="Murat C."/>
            <person name="Payen T."/>
            <person name="Noel B."/>
            <person name="Kuo A."/>
            <person name="Morin E."/>
            <person name="Chen J."/>
            <person name="Kohler A."/>
            <person name="Krizsan K."/>
            <person name="Balestrini R."/>
            <person name="Da Silva C."/>
            <person name="Montanini B."/>
            <person name="Hainaut M."/>
            <person name="Levati E."/>
            <person name="Barry K.W."/>
            <person name="Belfiori B."/>
            <person name="Cichocki N."/>
            <person name="Clum A."/>
            <person name="Dockter R.B."/>
            <person name="Fauchery L."/>
            <person name="Guy J."/>
            <person name="Iotti M."/>
            <person name="Le Tacon F."/>
            <person name="Lindquist E.A."/>
            <person name="Lipzen A."/>
            <person name="Malagnac F."/>
            <person name="Mello A."/>
            <person name="Molinier V."/>
            <person name="Miyauchi S."/>
            <person name="Poulain J."/>
            <person name="Riccioni C."/>
            <person name="Rubini A."/>
            <person name="Sitrit Y."/>
            <person name="Splivallo R."/>
            <person name="Traeger S."/>
            <person name="Wang M."/>
            <person name="Zifcakova L."/>
            <person name="Wipf D."/>
            <person name="Zambonelli A."/>
            <person name="Paolocci F."/>
            <person name="Nowrousian M."/>
            <person name="Ottonello S."/>
            <person name="Baldrian P."/>
            <person name="Spatafora J.W."/>
            <person name="Henrissat B."/>
            <person name="Nagy L.G."/>
            <person name="Aury J.M."/>
            <person name="Wincker P."/>
            <person name="Grigoriev I.V."/>
            <person name="Bonfante P."/>
            <person name="Martin F.M."/>
        </authorList>
    </citation>
    <scope>NUCLEOTIDE SEQUENCE [LARGE SCALE GENOMIC DNA]</scope>
    <source>
        <strain evidence="8 9">CCBAS932</strain>
    </source>
</reference>
<keyword evidence="5" id="KW-0560">Oxidoreductase</keyword>
<comment type="similarity">
    <text evidence="2">Belongs to the oxygen-dependent FAD-linked oxidoreductase family.</text>
</comment>
<organism evidence="8 9">
    <name type="scientific">Morchella conica CCBAS932</name>
    <dbReference type="NCBI Taxonomy" id="1392247"/>
    <lineage>
        <taxon>Eukaryota</taxon>
        <taxon>Fungi</taxon>
        <taxon>Dikarya</taxon>
        <taxon>Ascomycota</taxon>
        <taxon>Pezizomycotina</taxon>
        <taxon>Pezizomycetes</taxon>
        <taxon>Pezizales</taxon>
        <taxon>Morchellaceae</taxon>
        <taxon>Morchella</taxon>
    </lineage>
</organism>
<dbReference type="InterPro" id="IPR016166">
    <property type="entry name" value="FAD-bd_PCMH"/>
</dbReference>
<feature type="signal peptide" evidence="6">
    <location>
        <begin position="1"/>
        <end position="21"/>
    </location>
</feature>
<evidence type="ECO:0000256" key="4">
    <source>
        <dbReference type="ARBA" id="ARBA00022827"/>
    </source>
</evidence>
<evidence type="ECO:0000256" key="1">
    <source>
        <dbReference type="ARBA" id="ARBA00001974"/>
    </source>
</evidence>
<dbReference type="Pfam" id="PF01565">
    <property type="entry name" value="FAD_binding_4"/>
    <property type="match status" value="1"/>
</dbReference>
<dbReference type="AlphaFoldDB" id="A0A3N4KJL9"/>
<dbReference type="InParanoid" id="A0A3N4KJL9"/>
<dbReference type="SUPFAM" id="SSF56176">
    <property type="entry name" value="FAD-binding/transporter-associated domain-like"/>
    <property type="match status" value="1"/>
</dbReference>
<dbReference type="GO" id="GO:0071949">
    <property type="term" value="F:FAD binding"/>
    <property type="evidence" value="ECO:0007669"/>
    <property type="project" value="InterPro"/>
</dbReference>
<evidence type="ECO:0000313" key="9">
    <source>
        <dbReference type="Proteomes" id="UP000277580"/>
    </source>
</evidence>
<dbReference type="EMBL" id="ML119140">
    <property type="protein sequence ID" value="RPB10764.1"/>
    <property type="molecule type" value="Genomic_DNA"/>
</dbReference>
<evidence type="ECO:0000256" key="3">
    <source>
        <dbReference type="ARBA" id="ARBA00022630"/>
    </source>
</evidence>